<organism evidence="1">
    <name type="scientific">Aegilops tauschii</name>
    <name type="common">Tausch's goatgrass</name>
    <name type="synonym">Aegilops squarrosa</name>
    <dbReference type="NCBI Taxonomy" id="37682"/>
    <lineage>
        <taxon>Eukaryota</taxon>
        <taxon>Viridiplantae</taxon>
        <taxon>Streptophyta</taxon>
        <taxon>Embryophyta</taxon>
        <taxon>Tracheophyta</taxon>
        <taxon>Spermatophyta</taxon>
        <taxon>Magnoliopsida</taxon>
        <taxon>Liliopsida</taxon>
        <taxon>Poales</taxon>
        <taxon>Poaceae</taxon>
        <taxon>BOP clade</taxon>
        <taxon>Pooideae</taxon>
        <taxon>Triticodae</taxon>
        <taxon>Triticeae</taxon>
        <taxon>Triticinae</taxon>
        <taxon>Aegilops</taxon>
    </lineage>
</organism>
<accession>M8BCI3</accession>
<proteinExistence type="predicted"/>
<evidence type="ECO:0000313" key="1">
    <source>
        <dbReference type="EnsemblPlants" id="EMT11676"/>
    </source>
</evidence>
<reference evidence="1" key="1">
    <citation type="submission" date="2015-06" db="UniProtKB">
        <authorList>
            <consortium name="EnsemblPlants"/>
        </authorList>
    </citation>
    <scope>IDENTIFICATION</scope>
</reference>
<dbReference type="AlphaFoldDB" id="M8BCI3"/>
<dbReference type="EnsemblPlants" id="EMT11676">
    <property type="protein sequence ID" value="EMT11676"/>
    <property type="gene ID" value="F775_07280"/>
</dbReference>
<sequence length="86" mass="9349">MTPEVLGEGFFGEGFTLADNRFMVSPLDSPFSKKKKGDNNRSKTGPGGTTTSFYSSLMPGALILHNALIFNIALAKQLFILSLFFV</sequence>
<name>M8BCI3_AEGTA</name>
<protein>
    <submittedName>
        <fullName evidence="1">Uncharacterized protein</fullName>
    </submittedName>
</protein>